<dbReference type="AlphaFoldDB" id="A0A4R9AJJ3"/>
<keyword evidence="3" id="KW-1185">Reference proteome</keyword>
<gene>
    <name evidence="2" type="ORF">E3T39_00565</name>
</gene>
<evidence type="ECO:0000313" key="2">
    <source>
        <dbReference type="EMBL" id="TFD63235.1"/>
    </source>
</evidence>
<protein>
    <submittedName>
        <fullName evidence="2">Uncharacterized protein</fullName>
    </submittedName>
</protein>
<dbReference type="OrthoDB" id="9975795at2"/>
<evidence type="ECO:0000256" key="1">
    <source>
        <dbReference type="SAM" id="Phobius"/>
    </source>
</evidence>
<name>A0A4R9AJJ3_9MICO</name>
<dbReference type="EMBL" id="SOHJ01000001">
    <property type="protein sequence ID" value="TFD63235.1"/>
    <property type="molecule type" value="Genomic_DNA"/>
</dbReference>
<keyword evidence="1" id="KW-0812">Transmembrane</keyword>
<dbReference type="Proteomes" id="UP000298170">
    <property type="component" value="Unassembled WGS sequence"/>
</dbReference>
<accession>A0A4R9AJJ3</accession>
<reference evidence="2 3" key="1">
    <citation type="submission" date="2019-03" db="EMBL/GenBank/DDBJ databases">
        <title>Genomics of glacier-inhabiting Cryobacterium strains.</title>
        <authorList>
            <person name="Liu Q."/>
            <person name="Xin Y.-H."/>
        </authorList>
    </citation>
    <scope>NUCLEOTIDE SEQUENCE [LARGE SCALE GENOMIC DNA]</scope>
    <source>
        <strain evidence="2 3">Sr39</strain>
    </source>
</reference>
<dbReference type="RefSeq" id="WP_134512827.1">
    <property type="nucleotide sequence ID" value="NZ_SOHJ01000001.1"/>
</dbReference>
<keyword evidence="1" id="KW-0472">Membrane</keyword>
<comment type="caution">
    <text evidence="2">The sequence shown here is derived from an EMBL/GenBank/DDBJ whole genome shotgun (WGS) entry which is preliminary data.</text>
</comment>
<sequence>MQNKAIVLHRQGWSNKESYTSSVASVPGQFTSFERHPVFILIAILLVAVVSIVALVVEVHRDGYRQVERRNLVRIF</sequence>
<feature type="transmembrane region" description="Helical" evidence="1">
    <location>
        <begin position="38"/>
        <end position="60"/>
    </location>
</feature>
<organism evidence="2 3">
    <name type="scientific">Cryobacterium suzukii</name>
    <dbReference type="NCBI Taxonomy" id="1259198"/>
    <lineage>
        <taxon>Bacteria</taxon>
        <taxon>Bacillati</taxon>
        <taxon>Actinomycetota</taxon>
        <taxon>Actinomycetes</taxon>
        <taxon>Micrococcales</taxon>
        <taxon>Microbacteriaceae</taxon>
        <taxon>Cryobacterium</taxon>
    </lineage>
</organism>
<proteinExistence type="predicted"/>
<keyword evidence="1" id="KW-1133">Transmembrane helix</keyword>
<evidence type="ECO:0000313" key="3">
    <source>
        <dbReference type="Proteomes" id="UP000298170"/>
    </source>
</evidence>